<dbReference type="InterPro" id="IPR001789">
    <property type="entry name" value="Sig_transdc_resp-reg_receiver"/>
</dbReference>
<feature type="modified residue" description="4-aspartylphosphate" evidence="3">
    <location>
        <position position="58"/>
    </location>
</feature>
<dbReference type="InterPro" id="IPR011006">
    <property type="entry name" value="CheY-like_superfamily"/>
</dbReference>
<feature type="domain" description="Response regulatory" evidence="6">
    <location>
        <begin position="7"/>
        <end position="123"/>
    </location>
</feature>
<evidence type="ECO:0000313" key="7">
    <source>
        <dbReference type="EMBL" id="GEL21154.1"/>
    </source>
</evidence>
<dbReference type="SMART" id="SM00448">
    <property type="entry name" value="REC"/>
    <property type="match status" value="1"/>
</dbReference>
<dbReference type="CDD" id="cd17535">
    <property type="entry name" value="REC_NarL-like"/>
    <property type="match status" value="1"/>
</dbReference>
<feature type="region of interest" description="Disordered" evidence="4">
    <location>
        <begin position="122"/>
        <end position="147"/>
    </location>
</feature>
<dbReference type="SUPFAM" id="SSF52172">
    <property type="entry name" value="CheY-like"/>
    <property type="match status" value="1"/>
</dbReference>
<dbReference type="InterPro" id="IPR058245">
    <property type="entry name" value="NreC/VraR/RcsB-like_REC"/>
</dbReference>
<dbReference type="PANTHER" id="PTHR43214:SF42">
    <property type="entry name" value="TRANSCRIPTIONAL REGULATORY PROTEIN DESR"/>
    <property type="match status" value="1"/>
</dbReference>
<proteinExistence type="predicted"/>
<organism evidence="7 8">
    <name type="scientific">Pseudonocardia sulfidoxydans NBRC 16205</name>
    <dbReference type="NCBI Taxonomy" id="1223511"/>
    <lineage>
        <taxon>Bacteria</taxon>
        <taxon>Bacillati</taxon>
        <taxon>Actinomycetota</taxon>
        <taxon>Actinomycetes</taxon>
        <taxon>Pseudonocardiales</taxon>
        <taxon>Pseudonocardiaceae</taxon>
        <taxon>Pseudonocardia</taxon>
    </lineage>
</organism>
<evidence type="ECO:0000256" key="3">
    <source>
        <dbReference type="PROSITE-ProRule" id="PRU00169"/>
    </source>
</evidence>
<dbReference type="RefSeq" id="WP_147101511.1">
    <property type="nucleotide sequence ID" value="NZ_BJVJ01000001.1"/>
</dbReference>
<dbReference type="OrthoDB" id="4069167at2"/>
<evidence type="ECO:0000256" key="1">
    <source>
        <dbReference type="ARBA" id="ARBA00022553"/>
    </source>
</evidence>
<dbReference type="Proteomes" id="UP000321685">
    <property type="component" value="Unassembled WGS sequence"/>
</dbReference>
<reference evidence="7 8" key="1">
    <citation type="submission" date="2019-07" db="EMBL/GenBank/DDBJ databases">
        <title>Whole genome shotgun sequence of Pseudonocardia sulfidoxydans NBRC 16205.</title>
        <authorList>
            <person name="Hosoyama A."/>
            <person name="Uohara A."/>
            <person name="Ohji S."/>
            <person name="Ichikawa N."/>
        </authorList>
    </citation>
    <scope>NUCLEOTIDE SEQUENCE [LARGE SCALE GENOMIC DNA]</scope>
    <source>
        <strain evidence="7 8">NBRC 16205</strain>
    </source>
</reference>
<keyword evidence="8" id="KW-1185">Reference proteome</keyword>
<accession>A0A511DBW2</accession>
<dbReference type="GO" id="GO:0006355">
    <property type="term" value="P:regulation of DNA-templated transcription"/>
    <property type="evidence" value="ECO:0007669"/>
    <property type="project" value="InterPro"/>
</dbReference>
<dbReference type="SMART" id="SM00421">
    <property type="entry name" value="HTH_LUXR"/>
    <property type="match status" value="1"/>
</dbReference>
<dbReference type="GO" id="GO:0003677">
    <property type="term" value="F:DNA binding"/>
    <property type="evidence" value="ECO:0007669"/>
    <property type="project" value="UniProtKB-KW"/>
</dbReference>
<dbReference type="AlphaFoldDB" id="A0A511DBW2"/>
<dbReference type="PRINTS" id="PR00038">
    <property type="entry name" value="HTHLUXR"/>
</dbReference>
<feature type="domain" description="HTH luxR-type" evidence="5">
    <location>
        <begin position="141"/>
        <end position="206"/>
    </location>
</feature>
<gene>
    <name evidence="7" type="ORF">PSU4_01080</name>
</gene>
<protein>
    <submittedName>
        <fullName evidence="7">DNA-binding response regulator</fullName>
    </submittedName>
</protein>
<sequence length="208" mass="21794">MLTPDIRVAIVDDHPVVRDGVVTQLAGRSGITVVGHAADAAEAVRLCGRERPDVVLLDVRLPDALAAEVVPRLRAVSPTSRVLLFTAFPEHAAVGPSLAAGACGLLVKDASGTTLRDALRQVSRTGAYRGSPTGSPYGSASGSPDAPVTPREYDVLRLVASGHTNGEIGDELGLSLNTVKSYLHNVMRKLDARNRAQVITNARAHGLL</sequence>
<keyword evidence="2 7" id="KW-0238">DNA-binding</keyword>
<dbReference type="SUPFAM" id="SSF46894">
    <property type="entry name" value="C-terminal effector domain of the bipartite response regulators"/>
    <property type="match status" value="1"/>
</dbReference>
<dbReference type="PROSITE" id="PS50043">
    <property type="entry name" value="HTH_LUXR_2"/>
    <property type="match status" value="1"/>
</dbReference>
<dbReference type="Pfam" id="PF00196">
    <property type="entry name" value="GerE"/>
    <property type="match status" value="1"/>
</dbReference>
<evidence type="ECO:0000256" key="2">
    <source>
        <dbReference type="ARBA" id="ARBA00023125"/>
    </source>
</evidence>
<dbReference type="PROSITE" id="PS00622">
    <property type="entry name" value="HTH_LUXR_1"/>
    <property type="match status" value="1"/>
</dbReference>
<dbReference type="PANTHER" id="PTHR43214">
    <property type="entry name" value="TWO-COMPONENT RESPONSE REGULATOR"/>
    <property type="match status" value="1"/>
</dbReference>
<dbReference type="InterPro" id="IPR039420">
    <property type="entry name" value="WalR-like"/>
</dbReference>
<comment type="caution">
    <text evidence="7">The sequence shown here is derived from an EMBL/GenBank/DDBJ whole genome shotgun (WGS) entry which is preliminary data.</text>
</comment>
<evidence type="ECO:0000256" key="4">
    <source>
        <dbReference type="SAM" id="MobiDB-lite"/>
    </source>
</evidence>
<evidence type="ECO:0000259" key="5">
    <source>
        <dbReference type="PROSITE" id="PS50043"/>
    </source>
</evidence>
<dbReference type="PROSITE" id="PS50110">
    <property type="entry name" value="RESPONSE_REGULATORY"/>
    <property type="match status" value="1"/>
</dbReference>
<evidence type="ECO:0000259" key="6">
    <source>
        <dbReference type="PROSITE" id="PS50110"/>
    </source>
</evidence>
<keyword evidence="1 3" id="KW-0597">Phosphoprotein</keyword>
<dbReference type="InterPro" id="IPR016032">
    <property type="entry name" value="Sig_transdc_resp-reg_C-effctor"/>
</dbReference>
<dbReference type="EMBL" id="BJVJ01000001">
    <property type="protein sequence ID" value="GEL21154.1"/>
    <property type="molecule type" value="Genomic_DNA"/>
</dbReference>
<dbReference type="GO" id="GO:0000160">
    <property type="term" value="P:phosphorelay signal transduction system"/>
    <property type="evidence" value="ECO:0007669"/>
    <property type="project" value="InterPro"/>
</dbReference>
<dbReference type="Pfam" id="PF00072">
    <property type="entry name" value="Response_reg"/>
    <property type="match status" value="1"/>
</dbReference>
<evidence type="ECO:0000313" key="8">
    <source>
        <dbReference type="Proteomes" id="UP000321685"/>
    </source>
</evidence>
<name>A0A511DBW2_9PSEU</name>
<feature type="compositionally biased region" description="Polar residues" evidence="4">
    <location>
        <begin position="132"/>
        <end position="142"/>
    </location>
</feature>
<dbReference type="CDD" id="cd06170">
    <property type="entry name" value="LuxR_C_like"/>
    <property type="match status" value="1"/>
</dbReference>
<dbReference type="InterPro" id="IPR000792">
    <property type="entry name" value="Tscrpt_reg_LuxR_C"/>
</dbReference>
<dbReference type="Gene3D" id="3.40.50.2300">
    <property type="match status" value="1"/>
</dbReference>